<dbReference type="AlphaFoldDB" id="A0A2A9CRX2"/>
<dbReference type="RefSeq" id="WP_098459901.1">
    <property type="nucleotide sequence ID" value="NZ_PDJC01000001.1"/>
</dbReference>
<proteinExistence type="inferred from homology"/>
<organism evidence="2 3">
    <name type="scientific">Propionicimonas paludicola</name>
    <dbReference type="NCBI Taxonomy" id="185243"/>
    <lineage>
        <taxon>Bacteria</taxon>
        <taxon>Bacillati</taxon>
        <taxon>Actinomycetota</taxon>
        <taxon>Actinomycetes</taxon>
        <taxon>Propionibacteriales</taxon>
        <taxon>Nocardioidaceae</taxon>
        <taxon>Propionicimonas</taxon>
    </lineage>
</organism>
<dbReference type="Gene3D" id="3.40.1740.10">
    <property type="entry name" value="VC0467-like"/>
    <property type="match status" value="1"/>
</dbReference>
<gene>
    <name evidence="2" type="ORF">ATK74_0889</name>
</gene>
<reference evidence="2 3" key="1">
    <citation type="submission" date="2017-10" db="EMBL/GenBank/DDBJ databases">
        <title>Sequencing the genomes of 1000 actinobacteria strains.</title>
        <authorList>
            <person name="Klenk H.-P."/>
        </authorList>
    </citation>
    <scope>NUCLEOTIDE SEQUENCE [LARGE SCALE GENOMIC DNA]</scope>
    <source>
        <strain evidence="2 3">DSM 15597</strain>
    </source>
</reference>
<sequence>MSGFAVGDLLVAGITISDGVFDGTVVLLVEVDESGTVGVVLNRISELDLGSALPSWAGLVSEPARLFDGGPVSQQGAICLAEPSHAGEEPPGWRPIFGRVGLLNLETPVEIAAGAYRRLRIFAGYAGWDAGQLERELELAMWHVLPAAHDDVFDTQPNSLWRRVLRRQGGELALLSTWTANAELN</sequence>
<dbReference type="GO" id="GO:0005829">
    <property type="term" value="C:cytosol"/>
    <property type="evidence" value="ECO:0007669"/>
    <property type="project" value="TreeGrafter"/>
</dbReference>
<accession>A0A2A9CRX2</accession>
<dbReference type="PANTHER" id="PTHR30327">
    <property type="entry name" value="UNCHARACTERIZED PROTEIN YQGE"/>
    <property type="match status" value="1"/>
</dbReference>
<keyword evidence="3" id="KW-1185">Reference proteome</keyword>
<comment type="caution">
    <text evidence="2">The sequence shown here is derived from an EMBL/GenBank/DDBJ whole genome shotgun (WGS) entry which is preliminary data.</text>
</comment>
<comment type="similarity">
    <text evidence="1">Belongs to the UPF0301 (AlgH) family.</text>
</comment>
<dbReference type="Proteomes" id="UP000226079">
    <property type="component" value="Unassembled WGS sequence"/>
</dbReference>
<dbReference type="SUPFAM" id="SSF143456">
    <property type="entry name" value="VC0467-like"/>
    <property type="match status" value="1"/>
</dbReference>
<evidence type="ECO:0000313" key="3">
    <source>
        <dbReference type="Proteomes" id="UP000226079"/>
    </source>
</evidence>
<dbReference type="EMBL" id="PDJC01000001">
    <property type="protein sequence ID" value="PFG16352.1"/>
    <property type="molecule type" value="Genomic_DNA"/>
</dbReference>
<dbReference type="Pfam" id="PF02622">
    <property type="entry name" value="DUF179"/>
    <property type="match status" value="1"/>
</dbReference>
<dbReference type="NCBIfam" id="NF001270">
    <property type="entry name" value="PRK00228.2-2"/>
    <property type="match status" value="1"/>
</dbReference>
<protein>
    <submittedName>
        <fullName evidence="2">Putative transcriptional regulator</fullName>
    </submittedName>
</protein>
<name>A0A2A9CRX2_9ACTN</name>
<evidence type="ECO:0000256" key="1">
    <source>
        <dbReference type="ARBA" id="ARBA00009600"/>
    </source>
</evidence>
<dbReference type="PANTHER" id="PTHR30327:SF1">
    <property type="entry name" value="UPF0301 PROTEIN YQGE"/>
    <property type="match status" value="1"/>
</dbReference>
<dbReference type="OrthoDB" id="9807486at2"/>
<dbReference type="InterPro" id="IPR003774">
    <property type="entry name" value="AlgH-like"/>
</dbReference>
<evidence type="ECO:0000313" key="2">
    <source>
        <dbReference type="EMBL" id="PFG16352.1"/>
    </source>
</evidence>